<evidence type="ECO:0000256" key="6">
    <source>
        <dbReference type="ARBA" id="ARBA00023242"/>
    </source>
</evidence>
<dbReference type="InterPro" id="IPR003619">
    <property type="entry name" value="MAD_homology1_Dwarfin-type"/>
</dbReference>
<dbReference type="GO" id="GO:0060395">
    <property type="term" value="P:SMAD protein signal transduction"/>
    <property type="evidence" value="ECO:0007669"/>
    <property type="project" value="TreeGrafter"/>
</dbReference>
<dbReference type="GO" id="GO:0071144">
    <property type="term" value="C:heteromeric SMAD protein complex"/>
    <property type="evidence" value="ECO:0007669"/>
    <property type="project" value="TreeGrafter"/>
</dbReference>
<dbReference type="GO" id="GO:0140416">
    <property type="term" value="F:transcription regulator inhibitor activity"/>
    <property type="evidence" value="ECO:0007669"/>
    <property type="project" value="TreeGrafter"/>
</dbReference>
<dbReference type="PANTHER" id="PTHR13703:SF54">
    <property type="entry name" value="MOTHERS AGAINST DECAPENTAPLEGIC HOMOLOG"/>
    <property type="match status" value="1"/>
</dbReference>
<dbReference type="InterPro" id="IPR036578">
    <property type="entry name" value="SMAD_MH1_sf"/>
</dbReference>
<dbReference type="GO" id="GO:0006357">
    <property type="term" value="P:regulation of transcription by RNA polymerase II"/>
    <property type="evidence" value="ECO:0007669"/>
    <property type="project" value="TreeGrafter"/>
</dbReference>
<dbReference type="PROSITE" id="PS51076">
    <property type="entry name" value="MH2"/>
    <property type="match status" value="1"/>
</dbReference>
<dbReference type="InterPro" id="IPR008984">
    <property type="entry name" value="SMAD_FHA_dom_sf"/>
</dbReference>
<evidence type="ECO:0000256" key="2">
    <source>
        <dbReference type="ARBA" id="ARBA00022723"/>
    </source>
</evidence>
<dbReference type="GO" id="GO:0005737">
    <property type="term" value="C:cytoplasm"/>
    <property type="evidence" value="ECO:0007669"/>
    <property type="project" value="UniProtKB-SubCell"/>
</dbReference>
<dbReference type="Gene3D" id="2.60.200.10">
    <property type="match status" value="1"/>
</dbReference>
<dbReference type="GO" id="GO:0051239">
    <property type="term" value="P:regulation of multicellular organismal process"/>
    <property type="evidence" value="ECO:0007669"/>
    <property type="project" value="UniProtKB-ARBA"/>
</dbReference>
<dbReference type="SUPFAM" id="SSF49879">
    <property type="entry name" value="SMAD/FHA domain"/>
    <property type="match status" value="1"/>
</dbReference>
<dbReference type="GO" id="GO:0050793">
    <property type="term" value="P:regulation of developmental process"/>
    <property type="evidence" value="ECO:0007669"/>
    <property type="project" value="UniProtKB-ARBA"/>
</dbReference>
<dbReference type="InterPro" id="IPR013790">
    <property type="entry name" value="Dwarfin"/>
</dbReference>
<reference evidence="8" key="1">
    <citation type="submission" date="2020-11" db="EMBL/GenBank/DDBJ databases">
        <authorList>
            <person name="Tran Van P."/>
        </authorList>
    </citation>
    <scope>NUCLEOTIDE SEQUENCE</scope>
</reference>
<comment type="subcellular location">
    <subcellularLocation>
        <location evidence="7">Cytoplasm</location>
    </subcellularLocation>
    <subcellularLocation>
        <location evidence="7">Nucleus</location>
    </subcellularLocation>
</comment>
<dbReference type="InterPro" id="IPR013019">
    <property type="entry name" value="MAD_homology_MH1"/>
</dbReference>
<evidence type="ECO:0000256" key="1">
    <source>
        <dbReference type="ARBA" id="ARBA00005545"/>
    </source>
</evidence>
<comment type="similarity">
    <text evidence="1 7">Belongs to the dwarfin/SMAD family.</text>
</comment>
<organism evidence="8">
    <name type="scientific">Cyprideis torosa</name>
    <dbReference type="NCBI Taxonomy" id="163714"/>
    <lineage>
        <taxon>Eukaryota</taxon>
        <taxon>Metazoa</taxon>
        <taxon>Ecdysozoa</taxon>
        <taxon>Arthropoda</taxon>
        <taxon>Crustacea</taxon>
        <taxon>Oligostraca</taxon>
        <taxon>Ostracoda</taxon>
        <taxon>Podocopa</taxon>
        <taxon>Podocopida</taxon>
        <taxon>Cytherocopina</taxon>
        <taxon>Cytheroidea</taxon>
        <taxon>Cytherideidae</taxon>
        <taxon>Cyprideis</taxon>
    </lineage>
</organism>
<dbReference type="AlphaFoldDB" id="A0A7R8WHK7"/>
<dbReference type="SMART" id="SM00523">
    <property type="entry name" value="DWA"/>
    <property type="match status" value="1"/>
</dbReference>
<keyword evidence="6 7" id="KW-0539">Nucleus</keyword>
<gene>
    <name evidence="8" type="ORF">CTOB1V02_LOCUS9638</name>
</gene>
<evidence type="ECO:0000256" key="5">
    <source>
        <dbReference type="ARBA" id="ARBA00023163"/>
    </source>
</evidence>
<dbReference type="GO" id="GO:0009791">
    <property type="term" value="P:post-embryonic development"/>
    <property type="evidence" value="ECO:0007669"/>
    <property type="project" value="UniProtKB-ARBA"/>
</dbReference>
<evidence type="ECO:0000256" key="3">
    <source>
        <dbReference type="ARBA" id="ARBA00022833"/>
    </source>
</evidence>
<dbReference type="Pfam" id="PF03165">
    <property type="entry name" value="MH1"/>
    <property type="match status" value="1"/>
</dbReference>
<keyword evidence="7" id="KW-0963">Cytoplasm</keyword>
<dbReference type="Gene3D" id="3.90.520.10">
    <property type="entry name" value="SMAD MH1 domain"/>
    <property type="match status" value="1"/>
</dbReference>
<dbReference type="GO" id="GO:0046872">
    <property type="term" value="F:metal ion binding"/>
    <property type="evidence" value="ECO:0007669"/>
    <property type="project" value="UniProtKB-KW"/>
</dbReference>
<dbReference type="Pfam" id="PF03166">
    <property type="entry name" value="MH2"/>
    <property type="match status" value="1"/>
</dbReference>
<evidence type="ECO:0000256" key="7">
    <source>
        <dbReference type="RuleBase" id="RU361195"/>
    </source>
</evidence>
<keyword evidence="2" id="KW-0479">Metal-binding</keyword>
<keyword evidence="5 7" id="KW-0804">Transcription</keyword>
<dbReference type="PANTHER" id="PTHR13703">
    <property type="entry name" value="SMAD"/>
    <property type="match status" value="1"/>
</dbReference>
<accession>A0A7R8WHK7</accession>
<dbReference type="SUPFAM" id="SSF56366">
    <property type="entry name" value="SMAD MH1 domain"/>
    <property type="match status" value="1"/>
</dbReference>
<dbReference type="SMART" id="SM00524">
    <property type="entry name" value="DWB"/>
    <property type="match status" value="1"/>
</dbReference>
<dbReference type="PROSITE" id="PS51075">
    <property type="entry name" value="MH1"/>
    <property type="match status" value="1"/>
</dbReference>
<evidence type="ECO:0000256" key="4">
    <source>
        <dbReference type="ARBA" id="ARBA00023015"/>
    </source>
</evidence>
<dbReference type="EMBL" id="OB663876">
    <property type="protein sequence ID" value="CAD7231795.1"/>
    <property type="molecule type" value="Genomic_DNA"/>
</dbReference>
<protein>
    <recommendedName>
        <fullName evidence="7">Mothers against decapentaplegic homolog</fullName>
        <shortName evidence="7">MAD homolog</shortName>
        <shortName evidence="7">Mothers against DPP homolog</shortName>
    </recommendedName>
    <alternativeName>
        <fullName evidence="7">SMAD family member</fullName>
    </alternativeName>
</protein>
<dbReference type="OrthoDB" id="5946219at2759"/>
<keyword evidence="4 7" id="KW-0805">Transcription regulation</keyword>
<name>A0A7R8WHK7_9CRUS</name>
<dbReference type="GO" id="GO:0030154">
    <property type="term" value="P:cell differentiation"/>
    <property type="evidence" value="ECO:0007669"/>
    <property type="project" value="TreeGrafter"/>
</dbReference>
<evidence type="ECO:0000313" key="8">
    <source>
        <dbReference type="EMBL" id="CAD7231795.1"/>
    </source>
</evidence>
<proteinExistence type="inferred from homology"/>
<sequence>MFYSWRNRTKKNRLIKSLKRMRKPLDYFGSQEFKDRCHIILEKMSVEQLRALQTALRCKGAELGECLFVTSDSEIYSSKFLPHFVSCVLWRWPELLQGTPNDLVRLPICDIPKDGSCDCVNPFHYARLLHSSPYLAHEDLPPLPSSPAPPTCCIAGSYNQNVDTSSSKDEGISSSMPIHELEPDGNGWGSSPPWPKRSSHWDSGISNNEEEEGDSPAMPHFPGSRLRQLPELHGNPRQDLTPPSLESETKFSSPICDLPSTCWGRVAYWEGRSRVGRIFPINSPTMSIFWRDDHPGCLSPWIDSDGLCLPTLVGDSPPGNEVVAKTRQKIGLGVYLWRSPEDGSVWTYNRSMFPMFISSSSRPKSDRAVRLAPGWAVKALDPARSSHQDHQQLPHPPVTIQISFAKGWGKLYKRRDVIQCPCWLEVFLEKPAAVLSLT</sequence>
<dbReference type="GO" id="GO:0009653">
    <property type="term" value="P:anatomical structure morphogenesis"/>
    <property type="evidence" value="ECO:0007669"/>
    <property type="project" value="TreeGrafter"/>
</dbReference>
<dbReference type="InterPro" id="IPR001132">
    <property type="entry name" value="SMAD_dom_Dwarfin-type"/>
</dbReference>
<dbReference type="GO" id="GO:0070411">
    <property type="term" value="F:I-SMAD binding"/>
    <property type="evidence" value="ECO:0007669"/>
    <property type="project" value="TreeGrafter"/>
</dbReference>
<dbReference type="InterPro" id="IPR017855">
    <property type="entry name" value="SMAD-like_dom_sf"/>
</dbReference>
<keyword evidence="3" id="KW-0862">Zinc</keyword>